<keyword evidence="5" id="KW-0378">Hydrolase</keyword>
<comment type="caution">
    <text evidence="10">The sequence shown here is derived from an EMBL/GenBank/DDBJ whole genome shotgun (WGS) entry which is preliminary data.</text>
</comment>
<dbReference type="InterPro" id="IPR006626">
    <property type="entry name" value="PbH1"/>
</dbReference>
<comment type="catalytic activity">
    <reaction evidence="2">
        <text>Hydrolysis of terminal, non-reducing branched (1-&gt;3)-alpha-D-galactosidic residues, producing free D-galactose.</text>
        <dbReference type="EC" id="3.2.1.n1"/>
    </reaction>
</comment>
<gene>
    <name evidence="10" type="ORF">OU798_07670</name>
</gene>
<evidence type="ECO:0000256" key="6">
    <source>
        <dbReference type="ARBA" id="ARBA00023295"/>
    </source>
</evidence>
<evidence type="ECO:0000259" key="9">
    <source>
        <dbReference type="Pfam" id="PF23764"/>
    </source>
</evidence>
<organism evidence="10 11">
    <name type="scientific">Draconibacterium aestuarii</name>
    <dbReference type="NCBI Taxonomy" id="2998507"/>
    <lineage>
        <taxon>Bacteria</taxon>
        <taxon>Pseudomonadati</taxon>
        <taxon>Bacteroidota</taxon>
        <taxon>Bacteroidia</taxon>
        <taxon>Marinilabiliales</taxon>
        <taxon>Prolixibacteraceae</taxon>
        <taxon>Draconibacterium</taxon>
    </lineage>
</organism>
<keyword evidence="4" id="KW-0677">Repeat</keyword>
<proteinExistence type="predicted"/>
<evidence type="ECO:0000256" key="7">
    <source>
        <dbReference type="SAM" id="SignalP"/>
    </source>
</evidence>
<dbReference type="InterPro" id="IPR012334">
    <property type="entry name" value="Pectin_lyas_fold"/>
</dbReference>
<feature type="domain" description="GLAA-B beta-barrel" evidence="8">
    <location>
        <begin position="149"/>
        <end position="247"/>
    </location>
</feature>
<comment type="catalytic activity">
    <reaction evidence="1">
        <text>Hydrolysis of terminal, non-reducing alpha-D-galactose residues in alpha-D-galactosides, including galactose oligosaccharides, galactomannans and galactolipids.</text>
        <dbReference type="EC" id="3.2.1.22"/>
    </reaction>
</comment>
<dbReference type="AlphaFoldDB" id="A0A9X3F425"/>
<dbReference type="EMBL" id="JAPOHD010000013">
    <property type="protein sequence ID" value="MCY1720216.1"/>
    <property type="molecule type" value="Genomic_DNA"/>
</dbReference>
<keyword evidence="11" id="KW-1185">Reference proteome</keyword>
<evidence type="ECO:0000256" key="4">
    <source>
        <dbReference type="ARBA" id="ARBA00022737"/>
    </source>
</evidence>
<evidence type="ECO:0000313" key="11">
    <source>
        <dbReference type="Proteomes" id="UP001145087"/>
    </source>
</evidence>
<dbReference type="Proteomes" id="UP001145087">
    <property type="component" value="Unassembled WGS sequence"/>
</dbReference>
<dbReference type="Pfam" id="PF23764">
    <property type="entry name" value="Beta-barrel_GLAA-B_II"/>
    <property type="match status" value="1"/>
</dbReference>
<feature type="chain" id="PRO_5040853126" evidence="7">
    <location>
        <begin position="24"/>
        <end position="622"/>
    </location>
</feature>
<keyword evidence="6" id="KW-0326">Glycosidase</keyword>
<accession>A0A9X3F425</accession>
<evidence type="ECO:0000256" key="1">
    <source>
        <dbReference type="ARBA" id="ARBA00001255"/>
    </source>
</evidence>
<dbReference type="GO" id="GO:0004557">
    <property type="term" value="F:alpha-galactosidase activity"/>
    <property type="evidence" value="ECO:0007669"/>
    <property type="project" value="UniProtKB-EC"/>
</dbReference>
<evidence type="ECO:0000256" key="5">
    <source>
        <dbReference type="ARBA" id="ARBA00022801"/>
    </source>
</evidence>
<evidence type="ECO:0000313" key="10">
    <source>
        <dbReference type="EMBL" id="MCY1720216.1"/>
    </source>
</evidence>
<dbReference type="Gene3D" id="2.160.20.10">
    <property type="entry name" value="Single-stranded right-handed beta-helix, Pectin lyase-like"/>
    <property type="match status" value="2"/>
</dbReference>
<keyword evidence="3 7" id="KW-0732">Signal</keyword>
<dbReference type="InterPro" id="IPR011050">
    <property type="entry name" value="Pectin_lyase_fold/virulence"/>
</dbReference>
<dbReference type="RefSeq" id="WP_343332549.1">
    <property type="nucleotide sequence ID" value="NZ_JAPOHD010000013.1"/>
</dbReference>
<sequence>MKRIVTLLILITSLVLSFHTSNATEVSDTTYIFLKDYGLQKTKKQNCVKYINKALEDLKGDKPTVLVFTRGIYHFYPDDCQTREYYESNTTDINPKVCAFLFEEKKNLVIDGRGSTLIFHGQMQPFTFDNCSNITLKNINIDWENPLIAQGEVLKVTDDFIDLGINHKEFPHLLDNNKLVFDVYNSKPNSWRGTMEFDRKGRYVVPQTGDWGCLGRGWENYVAETTMPGVVRLHYKFTRKPKPGNYLVLRHAERTHSGIFILKSKKITIQNLNLYHATGLGVLAQFSEDLTFNGYRAIPNRAKNHYFGGGDDGLQVSNCRGQITVTNCEFEGLMDDPINVHGTSVQVQEILSKKEVKCKFMHHQSIGLNWGHKDDKISFIENERMNSLGTGNVISFKPIDKEYFTLTFSENIPNNLETGDALENLTWSPYFTVNNTHFKSCRARGLLISTPGKVVVENNIFESSGSAILIAGDANGWFESGAVADILIKNNTFTELCNTSSYQFCEAIISIFPIIPTLDEKTPAFHKNIRIEGNQFNPFDYPVLFARSVDGIEFTNNTVTRSHTFEPYHNKQFTFTFENCKNTSIRGNQFSEDLLGKNILLKKTKITDLQTDVNETFQIQEF</sequence>
<feature type="signal peptide" evidence="7">
    <location>
        <begin position="1"/>
        <end position="23"/>
    </location>
</feature>
<dbReference type="Pfam" id="PF23763">
    <property type="entry name" value="Beta-barrel_GLAA-B_I"/>
    <property type="match status" value="1"/>
</dbReference>
<feature type="domain" description="GLAA-B beta-barrel" evidence="9">
    <location>
        <begin position="355"/>
        <end position="422"/>
    </location>
</feature>
<name>A0A9X3F425_9BACT</name>
<evidence type="ECO:0000256" key="2">
    <source>
        <dbReference type="ARBA" id="ARBA00001271"/>
    </source>
</evidence>
<evidence type="ECO:0000256" key="3">
    <source>
        <dbReference type="ARBA" id="ARBA00022729"/>
    </source>
</evidence>
<evidence type="ECO:0000259" key="8">
    <source>
        <dbReference type="Pfam" id="PF23763"/>
    </source>
</evidence>
<protein>
    <submittedName>
        <fullName evidence="10">Right-handed parallel beta-helix repeat-containing protein</fullName>
    </submittedName>
</protein>
<reference evidence="10" key="1">
    <citation type="submission" date="2022-11" db="EMBL/GenBank/DDBJ databases">
        <title>Marilongibacter aestuarii gen. nov., sp. nov., isolated from tidal flat sediment.</title>
        <authorList>
            <person name="Jiayan W."/>
        </authorList>
    </citation>
    <scope>NUCLEOTIDE SEQUENCE</scope>
    <source>
        <strain evidence="10">Z1-6</strain>
    </source>
</reference>
<dbReference type="SMART" id="SM00710">
    <property type="entry name" value="PbH1"/>
    <property type="match status" value="5"/>
</dbReference>
<dbReference type="SUPFAM" id="SSF51126">
    <property type="entry name" value="Pectin lyase-like"/>
    <property type="match status" value="1"/>
</dbReference>
<dbReference type="InterPro" id="IPR057275">
    <property type="entry name" value="Beta-barrel_GLAA-B_I"/>
</dbReference>
<dbReference type="InterPro" id="IPR056441">
    <property type="entry name" value="Beta-barrel_GLAA-B_II"/>
</dbReference>